<dbReference type="OrthoDB" id="9808742at2"/>
<organism evidence="1 2">
    <name type="scientific">Kiritimatiella glycovorans</name>
    <dbReference type="NCBI Taxonomy" id="1307763"/>
    <lineage>
        <taxon>Bacteria</taxon>
        <taxon>Pseudomonadati</taxon>
        <taxon>Kiritimatiellota</taxon>
        <taxon>Kiritimatiellia</taxon>
        <taxon>Kiritimatiellales</taxon>
        <taxon>Kiritimatiellaceae</taxon>
        <taxon>Kiritimatiella</taxon>
    </lineage>
</organism>
<dbReference type="PROSITE" id="PS51318">
    <property type="entry name" value="TAT"/>
    <property type="match status" value="1"/>
</dbReference>
<dbReference type="EMBL" id="CP010904">
    <property type="protein sequence ID" value="AKJ64656.1"/>
    <property type="molecule type" value="Genomic_DNA"/>
</dbReference>
<evidence type="ECO:0000313" key="1">
    <source>
        <dbReference type="EMBL" id="AKJ64656.1"/>
    </source>
</evidence>
<evidence type="ECO:0000313" key="2">
    <source>
        <dbReference type="Proteomes" id="UP000035268"/>
    </source>
</evidence>
<dbReference type="InterPro" id="IPR006311">
    <property type="entry name" value="TAT_signal"/>
</dbReference>
<dbReference type="RefSeq" id="WP_052881963.1">
    <property type="nucleotide sequence ID" value="NZ_CP010904.1"/>
</dbReference>
<gene>
    <name evidence="1" type="ORF">L21SP4_01409</name>
</gene>
<dbReference type="STRING" id="1307763.L21SP4_01409"/>
<reference evidence="2" key="1">
    <citation type="submission" date="2015-02" db="EMBL/GenBank/DDBJ databases">
        <title>Description and complete genome sequence of the first cultured representative of the subdivision 5 of the Verrucomicrobia phylum.</title>
        <authorList>
            <person name="Spring S."/>
            <person name="Bunk B."/>
            <person name="Sproer C."/>
            <person name="Klenk H.-P."/>
        </authorList>
    </citation>
    <scope>NUCLEOTIDE SEQUENCE [LARGE SCALE GENOMIC DNA]</scope>
    <source>
        <strain evidence="2">L21-Fru-AB</strain>
    </source>
</reference>
<sequence>MRTSSPGKKRRAFTRGALIAAALAALAAAGALRLYPFLACERPAQDAEILVIEGWLSDHALDRAVDVWREGGYDRIVTAGGPHRYGSSLMPWPTYAQATRARLIERGVPASRILAAPARKVRRNRTYAAACRVGETLAGLCPAGAAVDVLSVGAHARRSRYLYRLALADRHPVGVRSIVPEAYEPARWHTCSEGVREVIGEMLAYGYARLFFRPPAACREGLAEAPAAGTDTAQTGGGVPHGER</sequence>
<name>A0A0G3EDX0_9BACT</name>
<keyword evidence="2" id="KW-1185">Reference proteome</keyword>
<dbReference type="PATRIC" id="fig|1609981.3.peg.1464"/>
<reference evidence="1 2" key="2">
    <citation type="journal article" date="2016" name="ISME J.">
        <title>Characterization of the first cultured representative of Verrucomicrobia subdivision 5 indicates the proposal of a novel phylum.</title>
        <authorList>
            <person name="Spring S."/>
            <person name="Bunk B."/>
            <person name="Sproer C."/>
            <person name="Schumann P."/>
            <person name="Rohde M."/>
            <person name="Tindall B.J."/>
            <person name="Klenk H.P."/>
        </authorList>
    </citation>
    <scope>NUCLEOTIDE SEQUENCE [LARGE SCALE GENOMIC DNA]</scope>
    <source>
        <strain evidence="1 2">L21-Fru-AB</strain>
    </source>
</reference>
<accession>A0A0G3EDX0</accession>
<protein>
    <submittedName>
        <fullName evidence="1">Uncharacterized protein</fullName>
    </submittedName>
</protein>
<proteinExistence type="predicted"/>
<dbReference type="KEGG" id="vbl:L21SP4_01409"/>
<dbReference type="Proteomes" id="UP000035268">
    <property type="component" value="Chromosome"/>
</dbReference>
<dbReference type="AlphaFoldDB" id="A0A0G3EDX0"/>